<name>A0AA40EZR8_9PEZI</name>
<feature type="transmembrane region" description="Helical" evidence="1">
    <location>
        <begin position="7"/>
        <end position="26"/>
    </location>
</feature>
<dbReference type="Proteomes" id="UP001172159">
    <property type="component" value="Unassembled WGS sequence"/>
</dbReference>
<keyword evidence="1" id="KW-0812">Transmembrane</keyword>
<keyword evidence="3" id="KW-1185">Reference proteome</keyword>
<proteinExistence type="predicted"/>
<dbReference type="EMBL" id="JAUKTV010000001">
    <property type="protein sequence ID" value="KAK0748533.1"/>
    <property type="molecule type" value="Genomic_DNA"/>
</dbReference>
<gene>
    <name evidence="2" type="ORF">B0T21DRAFT_24124</name>
</gene>
<comment type="caution">
    <text evidence="2">The sequence shown here is derived from an EMBL/GenBank/DDBJ whole genome shotgun (WGS) entry which is preliminary data.</text>
</comment>
<evidence type="ECO:0000313" key="3">
    <source>
        <dbReference type="Proteomes" id="UP001172159"/>
    </source>
</evidence>
<evidence type="ECO:0000256" key="1">
    <source>
        <dbReference type="SAM" id="Phobius"/>
    </source>
</evidence>
<feature type="transmembrane region" description="Helical" evidence="1">
    <location>
        <begin position="32"/>
        <end position="52"/>
    </location>
</feature>
<organism evidence="2 3">
    <name type="scientific">Apiosordaria backusii</name>
    <dbReference type="NCBI Taxonomy" id="314023"/>
    <lineage>
        <taxon>Eukaryota</taxon>
        <taxon>Fungi</taxon>
        <taxon>Dikarya</taxon>
        <taxon>Ascomycota</taxon>
        <taxon>Pezizomycotina</taxon>
        <taxon>Sordariomycetes</taxon>
        <taxon>Sordariomycetidae</taxon>
        <taxon>Sordariales</taxon>
        <taxon>Lasiosphaeriaceae</taxon>
        <taxon>Apiosordaria</taxon>
    </lineage>
</organism>
<evidence type="ECO:0000313" key="2">
    <source>
        <dbReference type="EMBL" id="KAK0748533.1"/>
    </source>
</evidence>
<reference evidence="2" key="1">
    <citation type="submission" date="2023-06" db="EMBL/GenBank/DDBJ databases">
        <title>Genome-scale phylogeny and comparative genomics of the fungal order Sordariales.</title>
        <authorList>
            <consortium name="Lawrence Berkeley National Laboratory"/>
            <person name="Hensen N."/>
            <person name="Bonometti L."/>
            <person name="Westerberg I."/>
            <person name="Brannstrom I.O."/>
            <person name="Guillou S."/>
            <person name="Cros-Aarteil S."/>
            <person name="Calhoun S."/>
            <person name="Haridas S."/>
            <person name="Kuo A."/>
            <person name="Mondo S."/>
            <person name="Pangilinan J."/>
            <person name="Riley R."/>
            <person name="Labutti K."/>
            <person name="Andreopoulos B."/>
            <person name="Lipzen A."/>
            <person name="Chen C."/>
            <person name="Yanf M."/>
            <person name="Daum C."/>
            <person name="Ng V."/>
            <person name="Clum A."/>
            <person name="Steindorff A."/>
            <person name="Ohm R."/>
            <person name="Martin F."/>
            <person name="Silar P."/>
            <person name="Natvig D."/>
            <person name="Lalanne C."/>
            <person name="Gautier V."/>
            <person name="Ament-Velasquez S.L."/>
            <person name="Kruys A."/>
            <person name="Hutchinson M.I."/>
            <person name="Powell A.J."/>
            <person name="Barry K."/>
            <person name="Miller A.N."/>
            <person name="Grigoriev I.V."/>
            <person name="Debuchy R."/>
            <person name="Gladieux P."/>
            <person name="Thoren M.H."/>
            <person name="Johannesson H."/>
        </authorList>
    </citation>
    <scope>NUCLEOTIDE SEQUENCE</scope>
    <source>
        <strain evidence="2">CBS 540.89</strain>
    </source>
</reference>
<protein>
    <submittedName>
        <fullName evidence="2">Uncharacterized protein</fullName>
    </submittedName>
</protein>
<accession>A0AA40EZR8</accession>
<sequence length="61" mass="6742">MFFVAQKIVMSALFVFCQVLCVFLIIDDLFCLYTGGMVCVSSLLLTVVDDLCNGFSFASSR</sequence>
<keyword evidence="1" id="KW-1133">Transmembrane helix</keyword>
<keyword evidence="1" id="KW-0472">Membrane</keyword>
<dbReference type="AlphaFoldDB" id="A0AA40EZR8"/>